<gene>
    <name evidence="3" type="primary">epsG</name>
</gene>
<dbReference type="CAZy" id="GT4">
    <property type="family name" value="Glycosyltransferase Family 4"/>
</dbReference>
<dbReference type="SUPFAM" id="SSF53756">
    <property type="entry name" value="UDP-Glycosyltransferase/glycogen phosphorylase"/>
    <property type="match status" value="1"/>
</dbReference>
<name>D2KXE7_LIMFE</name>
<feature type="domain" description="Glycosyltransferase subfamily 4-like N-terminal" evidence="2">
    <location>
        <begin position="36"/>
        <end position="196"/>
    </location>
</feature>
<organism evidence="3">
    <name type="scientific">Limosilactobacillus fermentum</name>
    <name type="common">Lactobacillus fermentum</name>
    <dbReference type="NCBI Taxonomy" id="1613"/>
    <lineage>
        <taxon>Bacteria</taxon>
        <taxon>Bacillati</taxon>
        <taxon>Bacillota</taxon>
        <taxon>Bacilli</taxon>
        <taxon>Lactobacillales</taxon>
        <taxon>Lactobacillaceae</taxon>
        <taxon>Limosilactobacillus</taxon>
    </lineage>
</organism>
<dbReference type="AlphaFoldDB" id="D2KXE7"/>
<dbReference type="Pfam" id="PF00534">
    <property type="entry name" value="Glycos_transf_1"/>
    <property type="match status" value="1"/>
</dbReference>
<evidence type="ECO:0000259" key="1">
    <source>
        <dbReference type="Pfam" id="PF00534"/>
    </source>
</evidence>
<evidence type="ECO:0000313" key="3">
    <source>
        <dbReference type="EMBL" id="BAI67360.1"/>
    </source>
</evidence>
<dbReference type="InterPro" id="IPR001296">
    <property type="entry name" value="Glyco_trans_1"/>
</dbReference>
<dbReference type="InterPro" id="IPR050194">
    <property type="entry name" value="Glycosyltransferase_grp1"/>
</dbReference>
<keyword evidence="3" id="KW-0808">Transferase</keyword>
<dbReference type="Gene3D" id="3.40.50.2000">
    <property type="entry name" value="Glycogen Phosphorylase B"/>
    <property type="match status" value="2"/>
</dbReference>
<proteinExistence type="predicted"/>
<dbReference type="PANTHER" id="PTHR45947">
    <property type="entry name" value="SULFOQUINOVOSYL TRANSFERASE SQD2"/>
    <property type="match status" value="1"/>
</dbReference>
<protein>
    <submittedName>
        <fullName evidence="3">Putative glycosyltransferase</fullName>
    </submittedName>
</protein>
<reference evidence="3" key="1">
    <citation type="journal article" date="2009" name="Biosci. Biotechnol. Biochem.">
        <title>Characterization and expression analysis of the exopolysaccharide gene cluster in Lactobacillus fermentum TDS030603.</title>
        <authorList>
            <person name="Dan T."/>
            <person name="Fukuda K."/>
            <person name="Sugai-Bannai M."/>
            <person name="Takakuwa N."/>
            <person name="Motoshima H."/>
            <person name="Urashima T."/>
        </authorList>
    </citation>
    <scope>NUCLEOTIDE SEQUENCE</scope>
    <source>
        <strain evidence="3">TDS030603</strain>
    </source>
</reference>
<dbReference type="InterPro" id="IPR028098">
    <property type="entry name" value="Glyco_trans_4-like_N"/>
</dbReference>
<feature type="domain" description="Glycosyl transferase family 1" evidence="1">
    <location>
        <begin position="203"/>
        <end position="355"/>
    </location>
</feature>
<dbReference type="PANTHER" id="PTHR45947:SF3">
    <property type="entry name" value="SULFOQUINOVOSYL TRANSFERASE SQD2"/>
    <property type="match status" value="1"/>
</dbReference>
<sequence>MDFSVHLNVQLKFYNLPNSIGGRNVKVIHVGEYVSGGVATYLRTLVNCQIKNKNIEEIIIFKSALNSEKLIFDSSKVKVICYDYRRSAIGVFDLLALWKQIVEMKPDVVHLHSTFAGLLRVKKLLRRVPFRIVYCAHGWAFTRDSIELKNQIFAKVERVLSRGCDNIINISESEQSAALDYGLPAKKMVVINNAIEIPKKLPSKSKMSGKLKVLFVGRFDRQKGVDILIDAARELPDIDFRLGGRPVVGGINFKDIKTPSNVELLGWLSTEQVATEMIRADAVIIPSRWEGFGLVALEAMKNQCAVLATDVGGLAEIVRANENGILFDADSKDAIVQTLKIQTRNNLNKLGKQAQKFVVENYDAREMERRVFYYCYL</sequence>
<dbReference type="Pfam" id="PF13439">
    <property type="entry name" value="Glyco_transf_4"/>
    <property type="match status" value="1"/>
</dbReference>
<dbReference type="GO" id="GO:0016757">
    <property type="term" value="F:glycosyltransferase activity"/>
    <property type="evidence" value="ECO:0007669"/>
    <property type="project" value="InterPro"/>
</dbReference>
<evidence type="ECO:0000259" key="2">
    <source>
        <dbReference type="Pfam" id="PF13439"/>
    </source>
</evidence>
<dbReference type="EMBL" id="AB519644">
    <property type="protein sequence ID" value="BAI67360.1"/>
    <property type="molecule type" value="Genomic_DNA"/>
</dbReference>
<accession>D2KXE7</accession>